<dbReference type="Proteomes" id="UP000218263">
    <property type="component" value="Chromosome"/>
</dbReference>
<name>A0A0X8X4N6_9SPHI</name>
<protein>
    <submittedName>
        <fullName evidence="1">AAA-like domain protein</fullName>
    </submittedName>
</protein>
<dbReference type="PANTHER" id="PTHR38467">
    <property type="match status" value="1"/>
</dbReference>
<dbReference type="InterPro" id="IPR027417">
    <property type="entry name" value="P-loop_NTPase"/>
</dbReference>
<dbReference type="Pfam" id="PF19044">
    <property type="entry name" value="P-loop_TraG"/>
    <property type="match status" value="1"/>
</dbReference>
<dbReference type="EMBL" id="AP017313">
    <property type="protein sequence ID" value="BAU55635.1"/>
    <property type="molecule type" value="Genomic_DNA"/>
</dbReference>
<gene>
    <name evidence="1" type="ORF">MgSA37_03826</name>
</gene>
<dbReference type="PANTHER" id="PTHR38467:SF1">
    <property type="entry name" value="CONJUGATIVE TRANSFER: ASSEMBLY"/>
    <property type="match status" value="1"/>
</dbReference>
<organism evidence="1 2">
    <name type="scientific">Mucilaginibacter gotjawali</name>
    <dbReference type="NCBI Taxonomy" id="1550579"/>
    <lineage>
        <taxon>Bacteria</taxon>
        <taxon>Pseudomonadati</taxon>
        <taxon>Bacteroidota</taxon>
        <taxon>Sphingobacteriia</taxon>
        <taxon>Sphingobacteriales</taxon>
        <taxon>Sphingobacteriaceae</taxon>
        <taxon>Mucilaginibacter</taxon>
    </lineage>
</organism>
<proteinExistence type="predicted"/>
<accession>A0A0X8X4N6</accession>
<dbReference type="InterPro" id="IPR053155">
    <property type="entry name" value="F-pilin_assembly_TraC"/>
</dbReference>
<keyword evidence="2" id="KW-1185">Reference proteome</keyword>
<evidence type="ECO:0000313" key="2">
    <source>
        <dbReference type="Proteomes" id="UP000218263"/>
    </source>
</evidence>
<evidence type="ECO:0000313" key="1">
    <source>
        <dbReference type="EMBL" id="BAU55635.1"/>
    </source>
</evidence>
<dbReference type="KEGG" id="mgot:MgSA37_03826"/>
<dbReference type="AlphaFoldDB" id="A0A0X8X4N6"/>
<dbReference type="Gene3D" id="3.40.50.300">
    <property type="entry name" value="P-loop containing nucleotide triphosphate hydrolases"/>
    <property type="match status" value="1"/>
</dbReference>
<reference evidence="1 2" key="1">
    <citation type="submission" date="2015-12" db="EMBL/GenBank/DDBJ databases">
        <title>Genome sequence of Mucilaginibacter gotjawali.</title>
        <authorList>
            <person name="Lee J.S."/>
            <person name="Lee K.C."/>
            <person name="Kim K.K."/>
            <person name="Lee B.W."/>
        </authorList>
    </citation>
    <scope>NUCLEOTIDE SEQUENCE [LARGE SCALE GENOMIC DNA]</scope>
    <source>
        <strain evidence="1 2">SA3-7</strain>
    </source>
</reference>
<dbReference type="InterPro" id="IPR043964">
    <property type="entry name" value="P-loop_TraG"/>
</dbReference>
<sequence length="179" mass="20582">MMAGYILYLYKTVRKFWGEAIVVTQELGDIIGNAVVKDSILNNSDTVCLLDQTRFKDNYKDIAALLSINETERRKIFTINQLDNTDGRSRFKEVYIRRGSVGEIYGVEVALEQYLTYTTEKPEKQAVEVYVEYFGTYPRALDLFVTDFKESKLALGEFVSRVNKSGKPINLLSYKPIIF</sequence>